<dbReference type="Gene3D" id="3.10.310.70">
    <property type="match status" value="1"/>
</dbReference>
<feature type="domain" description="Amidohydrolase 3" evidence="1">
    <location>
        <begin position="52"/>
        <end position="539"/>
    </location>
</feature>
<evidence type="ECO:0000313" key="2">
    <source>
        <dbReference type="EMBL" id="NNM72578.1"/>
    </source>
</evidence>
<dbReference type="SUPFAM" id="SSF51556">
    <property type="entry name" value="Metallo-dependent hydrolases"/>
    <property type="match status" value="1"/>
</dbReference>
<dbReference type="PANTHER" id="PTHR22642">
    <property type="entry name" value="IMIDAZOLONEPROPIONASE"/>
    <property type="match status" value="1"/>
</dbReference>
<dbReference type="InterPro" id="IPR032466">
    <property type="entry name" value="Metal_Hydrolase"/>
</dbReference>
<dbReference type="Gene3D" id="2.30.40.10">
    <property type="entry name" value="Urease, subunit C, domain 1"/>
    <property type="match status" value="1"/>
</dbReference>
<dbReference type="GO" id="GO:0016810">
    <property type="term" value="F:hydrolase activity, acting on carbon-nitrogen (but not peptide) bonds"/>
    <property type="evidence" value="ECO:0007669"/>
    <property type="project" value="InterPro"/>
</dbReference>
<evidence type="ECO:0000259" key="1">
    <source>
        <dbReference type="Pfam" id="PF07969"/>
    </source>
</evidence>
<dbReference type="InterPro" id="IPR013108">
    <property type="entry name" value="Amidohydro_3"/>
</dbReference>
<evidence type="ECO:0000313" key="3">
    <source>
        <dbReference type="Proteomes" id="UP000564885"/>
    </source>
</evidence>
<organism evidence="2 3">
    <name type="scientific">Enterovirga aerilata</name>
    <dbReference type="NCBI Taxonomy" id="2730920"/>
    <lineage>
        <taxon>Bacteria</taxon>
        <taxon>Pseudomonadati</taxon>
        <taxon>Pseudomonadota</taxon>
        <taxon>Alphaproteobacteria</taxon>
        <taxon>Hyphomicrobiales</taxon>
        <taxon>Methylobacteriaceae</taxon>
        <taxon>Enterovirga</taxon>
    </lineage>
</organism>
<keyword evidence="3" id="KW-1185">Reference proteome</keyword>
<dbReference type="EMBL" id="JABEPP010000002">
    <property type="protein sequence ID" value="NNM72578.1"/>
    <property type="molecule type" value="Genomic_DNA"/>
</dbReference>
<gene>
    <name evidence="2" type="ORF">HJG44_09285</name>
</gene>
<dbReference type="Proteomes" id="UP000564885">
    <property type="component" value="Unassembled WGS sequence"/>
</dbReference>
<dbReference type="CDD" id="cd01300">
    <property type="entry name" value="YtcJ_like"/>
    <property type="match status" value="1"/>
</dbReference>
<protein>
    <submittedName>
        <fullName evidence="2">Amidohydrolase</fullName>
    </submittedName>
</protein>
<sequence>MLGYPDLLLVNARIVTADPGFSIAEALAIRGDRFLAVGRTQDIVSLAGPDTQVIDLAGRTVLPGLIDTHAHVERAGLLGSTVGFEGVSSIDEALARVRERADRTPAGEWIRGRIWHPLAQLREKRFLTRWELDRAAPDHPVILPVSHFSLVNSRALALAGITRDTPDPDGGEIHRDAAGEPTGVLEEAAEELVERLLPPWSFDQQVAQMKDAMAYFNSFGLTSAISAAVSPGDLRVHQALRASGQATLRISAMFAPTGGLNPTLSLDEWELFFARIGVASDFGDEWLSLSGVKLQVDGGMTLRTAAMRAGYPDDPDYRGTVVIPQDRLNGFVSIANRYGWRVGIHAVGDAAVDAVLDAYEAADRERSIRDRRFVVIHGSLMQPDQMVRARDLGVRVDAQSAFLWDKAAAIARHVGKETADRAIPMRSLIDTMGLDLLGQGTDYPINPLNPFFNIYVMTTRRDATGTVYGPSEAITREEAIRLYTSAAARYSFSEHRTGSIEPGKLADLAVLSADILGVSDEELKEIRVVRTIVGGRTVFESP</sequence>
<reference evidence="2 3" key="1">
    <citation type="submission" date="2020-04" db="EMBL/GenBank/DDBJ databases">
        <title>Enterovirga sp. isolate from soil.</title>
        <authorList>
            <person name="Chea S."/>
            <person name="Kim D.-U."/>
        </authorList>
    </citation>
    <scope>NUCLEOTIDE SEQUENCE [LARGE SCALE GENOMIC DNA]</scope>
    <source>
        <strain evidence="2 3">DB1703</strain>
    </source>
</reference>
<proteinExistence type="predicted"/>
<dbReference type="InterPro" id="IPR033932">
    <property type="entry name" value="YtcJ-like"/>
</dbReference>
<dbReference type="PANTHER" id="PTHR22642:SF2">
    <property type="entry name" value="PROTEIN LONG AFTER FAR-RED 3"/>
    <property type="match status" value="1"/>
</dbReference>
<dbReference type="SUPFAM" id="SSF51338">
    <property type="entry name" value="Composite domain of metallo-dependent hydrolases"/>
    <property type="match status" value="1"/>
</dbReference>
<dbReference type="AlphaFoldDB" id="A0A849I5B9"/>
<keyword evidence="2" id="KW-0378">Hydrolase</keyword>
<accession>A0A849I5B9</accession>
<name>A0A849I5B9_9HYPH</name>
<dbReference type="Pfam" id="PF07969">
    <property type="entry name" value="Amidohydro_3"/>
    <property type="match status" value="1"/>
</dbReference>
<dbReference type="InterPro" id="IPR011059">
    <property type="entry name" value="Metal-dep_hydrolase_composite"/>
</dbReference>
<comment type="caution">
    <text evidence="2">The sequence shown here is derived from an EMBL/GenBank/DDBJ whole genome shotgun (WGS) entry which is preliminary data.</text>
</comment>
<dbReference type="Gene3D" id="3.20.20.140">
    <property type="entry name" value="Metal-dependent hydrolases"/>
    <property type="match status" value="1"/>
</dbReference>